<evidence type="ECO:0000256" key="4">
    <source>
        <dbReference type="ARBA" id="ARBA00022801"/>
    </source>
</evidence>
<dbReference type="EMBL" id="MHQM01000034">
    <property type="protein sequence ID" value="OHA02964.1"/>
    <property type="molecule type" value="Genomic_DNA"/>
</dbReference>
<reference evidence="7 8" key="1">
    <citation type="journal article" date="2016" name="Nat. Commun.">
        <title>Thousands of microbial genomes shed light on interconnected biogeochemical processes in an aquifer system.</title>
        <authorList>
            <person name="Anantharaman K."/>
            <person name="Brown C.T."/>
            <person name="Hug L.A."/>
            <person name="Sharon I."/>
            <person name="Castelle C.J."/>
            <person name="Probst A.J."/>
            <person name="Thomas B.C."/>
            <person name="Singh A."/>
            <person name="Wilkins M.J."/>
            <person name="Karaoz U."/>
            <person name="Brodie E.L."/>
            <person name="Williams K.H."/>
            <person name="Hubbard S.S."/>
            <person name="Banfield J.F."/>
        </authorList>
    </citation>
    <scope>NUCLEOTIDE SEQUENCE [LARGE SCALE GENOMIC DNA]</scope>
</reference>
<dbReference type="STRING" id="1802274.A3J58_01965"/>
<evidence type="ECO:0000313" key="7">
    <source>
        <dbReference type="EMBL" id="OHA02964.1"/>
    </source>
</evidence>
<organism evidence="7 8">
    <name type="scientific">Candidatus Sungbacteria bacterium RIFCSPHIGHO2_02_FULL_52_23</name>
    <dbReference type="NCBI Taxonomy" id="1802274"/>
    <lineage>
        <taxon>Bacteria</taxon>
        <taxon>Candidatus Sungiibacteriota</taxon>
    </lineage>
</organism>
<keyword evidence="2 5" id="KW-0690">Ribosome biogenesis</keyword>
<evidence type="ECO:0000256" key="2">
    <source>
        <dbReference type="ARBA" id="ARBA00022517"/>
    </source>
</evidence>
<protein>
    <recommendedName>
        <fullName evidence="5">Putative pre-16S rRNA nuclease</fullName>
        <ecNumber evidence="5">3.1.-.-</ecNumber>
    </recommendedName>
</protein>
<comment type="function">
    <text evidence="5">Could be a nuclease involved in processing of the 5'-end of pre-16S rRNA.</text>
</comment>
<evidence type="ECO:0000313" key="8">
    <source>
        <dbReference type="Proteomes" id="UP000178510"/>
    </source>
</evidence>
<dbReference type="NCBIfam" id="TIGR00250">
    <property type="entry name" value="RNAse_H_YqgF"/>
    <property type="match status" value="1"/>
</dbReference>
<dbReference type="Proteomes" id="UP000178510">
    <property type="component" value="Unassembled WGS sequence"/>
</dbReference>
<sequence length="140" mass="15485">MEKMRYLGIDYGLRRIGVAVSDKEGRIAFPHSTIRREGDEDALQEIAALAKRENAEALVMGVPLAFSGDETEVSVAARAFGARLKGVADMPIFFENEVLTTRMARASGADTEHKDQSAAAIILQSYLDRTNQEERIKNQE</sequence>
<dbReference type="PANTHER" id="PTHR33317:SF4">
    <property type="entry name" value="POLYNUCLEOTIDYL TRANSFERASE, RIBONUCLEASE H-LIKE SUPERFAMILY PROTEIN"/>
    <property type="match status" value="1"/>
</dbReference>
<dbReference type="Gene3D" id="3.30.420.140">
    <property type="entry name" value="YqgF/RNase H-like domain"/>
    <property type="match status" value="1"/>
</dbReference>
<dbReference type="GO" id="GO:0004518">
    <property type="term" value="F:nuclease activity"/>
    <property type="evidence" value="ECO:0007669"/>
    <property type="project" value="UniProtKB-KW"/>
</dbReference>
<dbReference type="InterPro" id="IPR005227">
    <property type="entry name" value="YqgF"/>
</dbReference>
<dbReference type="PANTHER" id="PTHR33317">
    <property type="entry name" value="POLYNUCLEOTIDYL TRANSFERASE, RIBONUCLEASE H-LIKE SUPERFAMILY PROTEIN"/>
    <property type="match status" value="1"/>
</dbReference>
<accession>A0A1G2KUW2</accession>
<dbReference type="GO" id="GO:0016788">
    <property type="term" value="F:hydrolase activity, acting on ester bonds"/>
    <property type="evidence" value="ECO:0007669"/>
    <property type="project" value="UniProtKB-UniRule"/>
</dbReference>
<comment type="subcellular location">
    <subcellularLocation>
        <location evidence="5">Cytoplasm</location>
    </subcellularLocation>
</comment>
<dbReference type="InterPro" id="IPR012337">
    <property type="entry name" value="RNaseH-like_sf"/>
</dbReference>
<keyword evidence="1 5" id="KW-0963">Cytoplasm</keyword>
<feature type="domain" description="YqgF/RNase H-like" evidence="6">
    <location>
        <begin position="4"/>
        <end position="104"/>
    </location>
</feature>
<comment type="similarity">
    <text evidence="5">Belongs to the YqgF HJR family.</text>
</comment>
<dbReference type="Pfam" id="PF03652">
    <property type="entry name" value="RuvX"/>
    <property type="match status" value="1"/>
</dbReference>
<dbReference type="AlphaFoldDB" id="A0A1G2KUW2"/>
<dbReference type="SMART" id="SM00732">
    <property type="entry name" value="YqgFc"/>
    <property type="match status" value="1"/>
</dbReference>
<evidence type="ECO:0000256" key="3">
    <source>
        <dbReference type="ARBA" id="ARBA00022722"/>
    </source>
</evidence>
<keyword evidence="3 5" id="KW-0540">Nuclease</keyword>
<gene>
    <name evidence="7" type="ORF">A3J58_01965</name>
</gene>
<evidence type="ECO:0000256" key="5">
    <source>
        <dbReference type="HAMAP-Rule" id="MF_00651"/>
    </source>
</evidence>
<dbReference type="InterPro" id="IPR037027">
    <property type="entry name" value="YqgF/RNaseH-like_dom_sf"/>
</dbReference>
<keyword evidence="4 5" id="KW-0378">Hydrolase</keyword>
<dbReference type="GO" id="GO:0005829">
    <property type="term" value="C:cytosol"/>
    <property type="evidence" value="ECO:0007669"/>
    <property type="project" value="TreeGrafter"/>
</dbReference>
<dbReference type="EC" id="3.1.-.-" evidence="5"/>
<dbReference type="HAMAP" id="MF_00651">
    <property type="entry name" value="Nuclease_YqgF"/>
    <property type="match status" value="1"/>
</dbReference>
<comment type="caution">
    <text evidence="7">The sequence shown here is derived from an EMBL/GenBank/DDBJ whole genome shotgun (WGS) entry which is preliminary data.</text>
</comment>
<dbReference type="CDD" id="cd16964">
    <property type="entry name" value="YqgF"/>
    <property type="match status" value="1"/>
</dbReference>
<proteinExistence type="inferred from homology"/>
<dbReference type="SUPFAM" id="SSF53098">
    <property type="entry name" value="Ribonuclease H-like"/>
    <property type="match status" value="1"/>
</dbReference>
<evidence type="ECO:0000256" key="1">
    <source>
        <dbReference type="ARBA" id="ARBA00022490"/>
    </source>
</evidence>
<evidence type="ECO:0000259" key="6">
    <source>
        <dbReference type="SMART" id="SM00732"/>
    </source>
</evidence>
<dbReference type="InterPro" id="IPR006641">
    <property type="entry name" value="YqgF/RNaseH-like_dom"/>
</dbReference>
<dbReference type="GO" id="GO:0000967">
    <property type="term" value="P:rRNA 5'-end processing"/>
    <property type="evidence" value="ECO:0007669"/>
    <property type="project" value="UniProtKB-UniRule"/>
</dbReference>
<name>A0A1G2KUW2_9BACT</name>